<dbReference type="InterPro" id="IPR001660">
    <property type="entry name" value="SAM"/>
</dbReference>
<evidence type="ECO:0000256" key="8">
    <source>
        <dbReference type="SAM" id="MobiDB-lite"/>
    </source>
</evidence>
<dbReference type="Proteomes" id="UP001623330">
    <property type="component" value="Unassembled WGS sequence"/>
</dbReference>
<evidence type="ECO:0000256" key="6">
    <source>
        <dbReference type="ARBA" id="ARBA00024046"/>
    </source>
</evidence>
<dbReference type="PROSITE" id="PS50105">
    <property type="entry name" value="SAM_DOMAIN"/>
    <property type="match status" value="1"/>
</dbReference>
<evidence type="ECO:0000313" key="11">
    <source>
        <dbReference type="Proteomes" id="UP001623330"/>
    </source>
</evidence>
<dbReference type="SMART" id="SM00454">
    <property type="entry name" value="SAM"/>
    <property type="match status" value="1"/>
</dbReference>
<feature type="compositionally biased region" description="Low complexity" evidence="8">
    <location>
        <begin position="29"/>
        <end position="50"/>
    </location>
</feature>
<dbReference type="PANTHER" id="PTHR12515">
    <property type="entry name" value="STERILE ALPHA MOTIF DOMAIN CONTAINING PROTEIN 4-RELATED"/>
    <property type="match status" value="1"/>
</dbReference>
<keyword evidence="11" id="KW-1185">Reference proteome</keyword>
<feature type="region of interest" description="Disordered" evidence="8">
    <location>
        <begin position="1"/>
        <end position="57"/>
    </location>
</feature>
<dbReference type="InterPro" id="IPR013761">
    <property type="entry name" value="SAM/pointed_sf"/>
</dbReference>
<feature type="compositionally biased region" description="Low complexity" evidence="8">
    <location>
        <begin position="473"/>
        <end position="488"/>
    </location>
</feature>
<feature type="region of interest" description="Disordered" evidence="8">
    <location>
        <begin position="71"/>
        <end position="126"/>
    </location>
</feature>
<name>A0ABR4NXT5_9SACH</name>
<evidence type="ECO:0000256" key="1">
    <source>
        <dbReference type="ARBA" id="ARBA00004201"/>
    </source>
</evidence>
<feature type="compositionally biased region" description="Polar residues" evidence="8">
    <location>
        <begin position="460"/>
        <end position="472"/>
    </location>
</feature>
<accession>A0ABR4NXT5</accession>
<comment type="similarity">
    <text evidence="3">Belongs to the VTS1 family.</text>
</comment>
<keyword evidence="4" id="KW-0963">Cytoplasm</keyword>
<gene>
    <name evidence="10" type="ORF">RNJ44_03742</name>
</gene>
<sequence length="574" mass="62200">MLANKFDEIHQPVPTDSTLNNPLYNNNTSRSTRSAQANNNNSSSPISNNPLRTAHPGAVLLSPQSSSLNIIDANNGITNNTNNTSNNNGNSNNPHNHHNQNQNQTQTQNHNNPSINSAMSPPLPSSASSSIFFNDFMSLEHSSTLSKGASANNNRPMTAIPLSSTAHSGSSYTFAFQNHSNNATGSALGNMHNNSVTAGSVSNNNNIFMDSFLSNNNSQSNTNSNVNTALNFNNDINQLCTWMSMLNVNQQSIVMDNILSVLNESTLNYAKMKLDTMFGSTTSSSPTIPDPLQNGNHANGHHGVQNNNNGANNSNNNSSSNNNSNNIASPVPNSIDSVFATNSMKFLQSQSTSGSNHFHQAFNSNSGNVLNWSPQPTSISNPAYDYINDYRQRPKSAEPPLTHSHYQPSNLSISNLKSQMTLNQNGSNLAKTANIKRNVELNVDTQNTNSNSNNNGNESPISAVNTPTSNGPNANSGNTSATSSSNSSMTPKSLTDPKLLNNIPIWLKTLRLHKYSDILSDLRWEKLIYLEDGDLLNRGVMALGARRKLLKAFNIVKDYKERNLIDSSAYLDSK</sequence>
<evidence type="ECO:0000256" key="3">
    <source>
        <dbReference type="ARBA" id="ARBA00007325"/>
    </source>
</evidence>
<dbReference type="Pfam" id="PF07647">
    <property type="entry name" value="SAM_2"/>
    <property type="match status" value="1"/>
</dbReference>
<dbReference type="PANTHER" id="PTHR12515:SF5">
    <property type="entry name" value="PROTEIN SMAUG"/>
    <property type="match status" value="1"/>
</dbReference>
<protein>
    <recommendedName>
        <fullName evidence="7">RNA-binding protein VTS1</fullName>
    </recommendedName>
</protein>
<evidence type="ECO:0000256" key="7">
    <source>
        <dbReference type="ARBA" id="ARBA00024136"/>
    </source>
</evidence>
<dbReference type="SUPFAM" id="SSF47769">
    <property type="entry name" value="SAM/Pointed domain"/>
    <property type="match status" value="1"/>
</dbReference>
<feature type="compositionally biased region" description="Polar residues" evidence="8">
    <location>
        <begin position="14"/>
        <end position="28"/>
    </location>
</feature>
<evidence type="ECO:0000256" key="2">
    <source>
        <dbReference type="ARBA" id="ARBA00004514"/>
    </source>
</evidence>
<evidence type="ECO:0000256" key="5">
    <source>
        <dbReference type="ARBA" id="ARBA00022884"/>
    </source>
</evidence>
<dbReference type="EMBL" id="JBEVYD010000004">
    <property type="protein sequence ID" value="KAL3233702.1"/>
    <property type="molecule type" value="Genomic_DNA"/>
</dbReference>
<feature type="domain" description="SAM" evidence="9">
    <location>
        <begin position="498"/>
        <end position="559"/>
    </location>
</feature>
<evidence type="ECO:0000256" key="4">
    <source>
        <dbReference type="ARBA" id="ARBA00022490"/>
    </source>
</evidence>
<keyword evidence="5" id="KW-0694">RNA-binding</keyword>
<feature type="compositionally biased region" description="Low complexity" evidence="8">
    <location>
        <begin position="447"/>
        <end position="459"/>
    </location>
</feature>
<organism evidence="10 11">
    <name type="scientific">Nakaseomyces bracarensis</name>
    <dbReference type="NCBI Taxonomy" id="273131"/>
    <lineage>
        <taxon>Eukaryota</taxon>
        <taxon>Fungi</taxon>
        <taxon>Dikarya</taxon>
        <taxon>Ascomycota</taxon>
        <taxon>Saccharomycotina</taxon>
        <taxon>Saccharomycetes</taxon>
        <taxon>Saccharomycetales</taxon>
        <taxon>Saccharomycetaceae</taxon>
        <taxon>Nakaseomyces</taxon>
    </lineage>
</organism>
<feature type="compositionally biased region" description="Low complexity" evidence="8">
    <location>
        <begin position="74"/>
        <end position="126"/>
    </location>
</feature>
<feature type="compositionally biased region" description="Basic and acidic residues" evidence="8">
    <location>
        <begin position="1"/>
        <end position="10"/>
    </location>
</feature>
<dbReference type="Gene3D" id="1.10.150.50">
    <property type="entry name" value="Transcription Factor, Ets-1"/>
    <property type="match status" value="1"/>
</dbReference>
<evidence type="ECO:0000259" key="9">
    <source>
        <dbReference type="PROSITE" id="PS50105"/>
    </source>
</evidence>
<feature type="region of interest" description="Disordered" evidence="8">
    <location>
        <begin position="445"/>
        <end position="494"/>
    </location>
</feature>
<dbReference type="InterPro" id="IPR050897">
    <property type="entry name" value="SMAUG/VTS1_RNA-bind"/>
</dbReference>
<comment type="subunit">
    <text evidence="6">Monomer. Binds to RNA.</text>
</comment>
<reference evidence="10 11" key="1">
    <citation type="submission" date="2024-05" db="EMBL/GenBank/DDBJ databases">
        <title>Long read based assembly of the Candida bracarensis genome reveals expanded adhesin content.</title>
        <authorList>
            <person name="Marcet-Houben M."/>
            <person name="Ksiezopolska E."/>
            <person name="Gabaldon T."/>
        </authorList>
    </citation>
    <scope>NUCLEOTIDE SEQUENCE [LARGE SCALE GENOMIC DNA]</scope>
    <source>
        <strain evidence="10 11">CBM6</strain>
    </source>
</reference>
<proteinExistence type="inferred from homology"/>
<evidence type="ECO:0000313" key="10">
    <source>
        <dbReference type="EMBL" id="KAL3233702.1"/>
    </source>
</evidence>
<dbReference type="CDD" id="cd09556">
    <property type="entry name" value="SAM_VTS1_fungal"/>
    <property type="match status" value="1"/>
</dbReference>
<feature type="region of interest" description="Disordered" evidence="8">
    <location>
        <begin position="280"/>
        <end position="330"/>
    </location>
</feature>
<comment type="caution">
    <text evidence="10">The sequence shown here is derived from an EMBL/GenBank/DDBJ whole genome shotgun (WGS) entry which is preliminary data.</text>
</comment>
<dbReference type="InterPro" id="IPR037635">
    <property type="entry name" value="VTS1_SAM"/>
</dbReference>
<comment type="subcellular location">
    <subcellularLocation>
        <location evidence="1">Cytoplasm</location>
        <location evidence="1">P-body</location>
    </subcellularLocation>
    <subcellularLocation>
        <location evidence="2">Cytoplasm</location>
        <location evidence="2">Cytosol</location>
    </subcellularLocation>
</comment>